<comment type="caution">
    <text evidence="1">The sequence shown here is derived from an EMBL/GenBank/DDBJ whole genome shotgun (WGS) entry which is preliminary data.</text>
</comment>
<dbReference type="EMBL" id="WOCE01000004">
    <property type="protein sequence ID" value="KAE9615280.1"/>
    <property type="molecule type" value="Genomic_DNA"/>
</dbReference>
<name>A0A6A5M2P1_LUPAL</name>
<dbReference type="InterPro" id="IPR019787">
    <property type="entry name" value="Znf_PHD-finger"/>
</dbReference>
<dbReference type="InterPro" id="IPR001841">
    <property type="entry name" value="Znf_RING"/>
</dbReference>
<keyword evidence="1" id="KW-0489">Methyltransferase</keyword>
<dbReference type="GO" id="GO:0032259">
    <property type="term" value="P:methylation"/>
    <property type="evidence" value="ECO:0007669"/>
    <property type="project" value="UniProtKB-KW"/>
</dbReference>
<dbReference type="Pfam" id="PF00628">
    <property type="entry name" value="PHD"/>
    <property type="match status" value="2"/>
</dbReference>
<dbReference type="PANTHER" id="PTHR47162:SF9">
    <property type="entry name" value="PHD FINGER PROTEIN EHD3-LIKE"/>
    <property type="match status" value="1"/>
</dbReference>
<dbReference type="Proteomes" id="UP000447434">
    <property type="component" value="Chromosome 4"/>
</dbReference>
<dbReference type="SUPFAM" id="SSF57903">
    <property type="entry name" value="FYVE/PHD zinc finger"/>
    <property type="match status" value="3"/>
</dbReference>
<dbReference type="FunFam" id="2.30.30.1150:FF:000005">
    <property type="entry name" value="PHD finger protein EHD3 isoform A"/>
    <property type="match status" value="1"/>
</dbReference>
<dbReference type="Gene3D" id="3.30.40.10">
    <property type="entry name" value="Zinc/RING finger domain, C3HC4 (zinc finger)"/>
    <property type="match status" value="1"/>
</dbReference>
<dbReference type="Gene3D" id="2.30.30.1150">
    <property type="match status" value="1"/>
</dbReference>
<organism evidence="1 2">
    <name type="scientific">Lupinus albus</name>
    <name type="common">White lupine</name>
    <name type="synonym">Lupinus termis</name>
    <dbReference type="NCBI Taxonomy" id="3870"/>
    <lineage>
        <taxon>Eukaryota</taxon>
        <taxon>Viridiplantae</taxon>
        <taxon>Streptophyta</taxon>
        <taxon>Embryophyta</taxon>
        <taxon>Tracheophyta</taxon>
        <taxon>Spermatophyta</taxon>
        <taxon>Magnoliopsida</taxon>
        <taxon>eudicotyledons</taxon>
        <taxon>Gunneridae</taxon>
        <taxon>Pentapetalae</taxon>
        <taxon>rosids</taxon>
        <taxon>fabids</taxon>
        <taxon>Fabales</taxon>
        <taxon>Fabaceae</taxon>
        <taxon>Papilionoideae</taxon>
        <taxon>50 kb inversion clade</taxon>
        <taxon>genistoids sensu lato</taxon>
        <taxon>core genistoids</taxon>
        <taxon>Genisteae</taxon>
        <taxon>Lupinus</taxon>
    </lineage>
</organism>
<dbReference type="PROSITE" id="PS50089">
    <property type="entry name" value="ZF_RING_2"/>
    <property type="match status" value="1"/>
</dbReference>
<dbReference type="InterPro" id="IPR001965">
    <property type="entry name" value="Znf_PHD"/>
</dbReference>
<protein>
    <submittedName>
        <fullName evidence="1">Putative histone-lysine N-methyltransferase chromatin regulator PHD family</fullName>
    </submittedName>
</protein>
<evidence type="ECO:0000313" key="1">
    <source>
        <dbReference type="EMBL" id="KAE9615280.1"/>
    </source>
</evidence>
<evidence type="ECO:0000313" key="2">
    <source>
        <dbReference type="Proteomes" id="UP000447434"/>
    </source>
</evidence>
<dbReference type="AlphaFoldDB" id="A0A6A5M2P1"/>
<keyword evidence="1" id="KW-0808">Transferase</keyword>
<keyword evidence="2" id="KW-1185">Reference proteome</keyword>
<reference evidence="2" key="1">
    <citation type="journal article" date="2020" name="Nat. Commun.">
        <title>Genome sequence of the cluster root forming white lupin.</title>
        <authorList>
            <person name="Hufnagel B."/>
            <person name="Marques A."/>
            <person name="Soriano A."/>
            <person name="Marques L."/>
            <person name="Divol F."/>
            <person name="Doumas P."/>
            <person name="Sallet E."/>
            <person name="Mancinotti D."/>
            <person name="Carrere S."/>
            <person name="Marande W."/>
            <person name="Arribat S."/>
            <person name="Keller J."/>
            <person name="Huneau C."/>
            <person name="Blein T."/>
            <person name="Aime D."/>
            <person name="Laguerre M."/>
            <person name="Taylor J."/>
            <person name="Schubert V."/>
            <person name="Nelson M."/>
            <person name="Geu-Flores F."/>
            <person name="Crespi M."/>
            <person name="Gallardo-Guerrero K."/>
            <person name="Delaux P.-M."/>
            <person name="Salse J."/>
            <person name="Berges H."/>
            <person name="Guyot R."/>
            <person name="Gouzy J."/>
            <person name="Peret B."/>
        </authorList>
    </citation>
    <scope>NUCLEOTIDE SEQUENCE [LARGE SCALE GENOMIC DNA]</scope>
    <source>
        <strain evidence="2">cv. Amiga</strain>
    </source>
</reference>
<dbReference type="OrthoDB" id="1903104at2759"/>
<dbReference type="PROSITE" id="PS50016">
    <property type="entry name" value="ZF_PHD_2"/>
    <property type="match status" value="2"/>
</dbReference>
<sequence length="697" mass="77574">MDTEDENINAENTEHADRGRCLEMDSVNNGVVLEEGNEIHCLKNEAVDNVVGIEDGNEVHCLKNETVNNGVAIADGNGVAEGKEVLCLKNETVNNGVVIADGKSVAKGKEVRYLKRRTVSNGVEITNGKGIIEGDSAGVECLRTYKRRKHVKSSSESKVQEVSKGCVEAASRLSDQAVKKPYDLAVGNTSNDFSHARWGEVVLNHLYHSIGGNNGSIEGSVREALMKYPKFSCAPTVTETFKNDKDGQECSSESELLSHGLQNETNGHAIIMHNGCSSKSDARGGTERCQRVLCNILTSEKFSSLRKVLLENFQGIKLESVFDFNVINTRMKEQAYENSPALFLSDIEQVWRKLQDAGNEIVAITKSLSNMSKASYCEKVGVPANCSFENEKEVLYNWESNSQMKPEQTEECATYKTCTCRHCGKMADGTDCLVCDSCEEMYHVPCIEPAVKEIPQKSWFCANCSCKEIGSPHEKCVVCERLNVPETLNNVVGKENIPTDEETLKEVEENSNGTHDDGIQVSVGGRNLPDCKVCREEVDGQRLKICGHPFCPSKYYHVRCLSSKQMKLYAQCWYCPSCLCRVCLTDQDDDKIVLCDSCDHAYHIYCMKPPRTSVPKGKWFCRKCDAGIQAIRRAKKAYEGKKYKTDENVSKPNDKIWCNKRGREVDKVGGMDMLLTAANTLNFEENLTENQTQSKRS</sequence>
<accession>A0A6A5M2P1</accession>
<dbReference type="PANTHER" id="PTHR47162">
    <property type="entry name" value="OS02G0192300 PROTEIN"/>
    <property type="match status" value="1"/>
</dbReference>
<dbReference type="InterPro" id="IPR013083">
    <property type="entry name" value="Znf_RING/FYVE/PHD"/>
</dbReference>
<gene>
    <name evidence="1" type="ORF">Lalb_Chr04g0253581</name>
</gene>
<dbReference type="InterPro" id="IPR011011">
    <property type="entry name" value="Znf_FYVE_PHD"/>
</dbReference>
<proteinExistence type="predicted"/>
<dbReference type="GO" id="GO:0008168">
    <property type="term" value="F:methyltransferase activity"/>
    <property type="evidence" value="ECO:0007669"/>
    <property type="project" value="UniProtKB-KW"/>
</dbReference>
<dbReference type="SMART" id="SM00249">
    <property type="entry name" value="PHD"/>
    <property type="match status" value="3"/>
</dbReference>